<name>A0AAV3QF98_LITER</name>
<evidence type="ECO:0000313" key="4">
    <source>
        <dbReference type="Proteomes" id="UP001454036"/>
    </source>
</evidence>
<organism evidence="3 4">
    <name type="scientific">Lithospermum erythrorhizon</name>
    <name type="common">Purple gromwell</name>
    <name type="synonym">Lithospermum officinale var. erythrorhizon</name>
    <dbReference type="NCBI Taxonomy" id="34254"/>
    <lineage>
        <taxon>Eukaryota</taxon>
        <taxon>Viridiplantae</taxon>
        <taxon>Streptophyta</taxon>
        <taxon>Embryophyta</taxon>
        <taxon>Tracheophyta</taxon>
        <taxon>Spermatophyta</taxon>
        <taxon>Magnoliopsida</taxon>
        <taxon>eudicotyledons</taxon>
        <taxon>Gunneridae</taxon>
        <taxon>Pentapetalae</taxon>
        <taxon>asterids</taxon>
        <taxon>lamiids</taxon>
        <taxon>Boraginales</taxon>
        <taxon>Boraginaceae</taxon>
        <taxon>Boraginoideae</taxon>
        <taxon>Lithospermeae</taxon>
        <taxon>Lithospermum</taxon>
    </lineage>
</organism>
<dbReference type="InterPro" id="IPR027417">
    <property type="entry name" value="P-loop_NTPase"/>
</dbReference>
<keyword evidence="1" id="KW-0808">Transferase</keyword>
<dbReference type="AlphaFoldDB" id="A0AAV3QF98"/>
<comment type="similarity">
    <text evidence="1">Belongs to the sulfotransferase 1 family.</text>
</comment>
<dbReference type="Pfam" id="PF00685">
    <property type="entry name" value="Sulfotransfer_1"/>
    <property type="match status" value="1"/>
</dbReference>
<feature type="domain" description="Sulfotransferase" evidence="2">
    <location>
        <begin position="2"/>
        <end position="85"/>
    </location>
</feature>
<comment type="caution">
    <text evidence="3">The sequence shown here is derived from an EMBL/GenBank/DDBJ whole genome shotgun (WGS) entry which is preliminary data.</text>
</comment>
<dbReference type="PANTHER" id="PTHR31973">
    <property type="entry name" value="POLYPROTEIN, PUTATIVE-RELATED"/>
    <property type="match status" value="1"/>
</dbReference>
<keyword evidence="4" id="KW-1185">Reference proteome</keyword>
<reference evidence="3 4" key="1">
    <citation type="submission" date="2024-01" db="EMBL/GenBank/DDBJ databases">
        <title>The complete chloroplast genome sequence of Lithospermum erythrorhizon: insights into the phylogenetic relationship among Boraginaceae species and the maternal lineages of purple gromwells.</title>
        <authorList>
            <person name="Okada T."/>
            <person name="Watanabe K."/>
        </authorList>
    </citation>
    <scope>NUCLEOTIDE SEQUENCE [LARGE SCALE GENOMIC DNA]</scope>
</reference>
<dbReference type="PANTHER" id="PTHR31973:SF191">
    <property type="entry name" value="OS05G0489400 PROTEIN"/>
    <property type="match status" value="1"/>
</dbReference>
<protein>
    <recommendedName>
        <fullName evidence="1">Sulfotransferase</fullName>
        <ecNumber evidence="1">2.8.2.-</ecNumber>
    </recommendedName>
</protein>
<evidence type="ECO:0000256" key="1">
    <source>
        <dbReference type="RuleBase" id="RU361155"/>
    </source>
</evidence>
<dbReference type="Proteomes" id="UP001454036">
    <property type="component" value="Unassembled WGS sequence"/>
</dbReference>
<dbReference type="InterPro" id="IPR000863">
    <property type="entry name" value="Sulfotransferase_dom"/>
</dbReference>
<dbReference type="GO" id="GO:0008146">
    <property type="term" value="F:sulfotransferase activity"/>
    <property type="evidence" value="ECO:0007669"/>
    <property type="project" value="InterPro"/>
</dbReference>
<sequence>MFCKGVNPCGPFWDHVLNYWKSSLENPEKVFFSTYEELQNDKIYVVRRLGEFLGFSFSAEEEDSGMVDVIVKLCSFESLSKMKEKWTFISDKKKGLIEAFKTVLPNVDYRFCVRKNLHENFKREGLKRHTFMVALWTTATASAIQYFNYAMEKMKKITVNAFDWFGDKDPKMWSRAHFSIIPKCDILLNNICEVFNAFILDARDKLVLTMMNIVKDLIMMRMQVNRKKAEKWEGTLCPKPRARLLHNIEEVAGCMPMKYDRTRFQVYSGSTLN</sequence>
<evidence type="ECO:0000313" key="3">
    <source>
        <dbReference type="EMBL" id="GAA0161223.1"/>
    </source>
</evidence>
<evidence type="ECO:0000259" key="2">
    <source>
        <dbReference type="Pfam" id="PF00685"/>
    </source>
</evidence>
<accession>A0AAV3QF98</accession>
<dbReference type="EC" id="2.8.2.-" evidence="1"/>
<proteinExistence type="inferred from homology"/>
<dbReference type="Gene3D" id="3.40.50.300">
    <property type="entry name" value="P-loop containing nucleotide triphosphate hydrolases"/>
    <property type="match status" value="1"/>
</dbReference>
<dbReference type="SUPFAM" id="SSF52540">
    <property type="entry name" value="P-loop containing nucleoside triphosphate hydrolases"/>
    <property type="match status" value="1"/>
</dbReference>
<gene>
    <name evidence="3" type="ORF">LIER_39191</name>
</gene>
<dbReference type="EMBL" id="BAABME010020714">
    <property type="protein sequence ID" value="GAA0161223.1"/>
    <property type="molecule type" value="Genomic_DNA"/>
</dbReference>